<dbReference type="InterPro" id="IPR004843">
    <property type="entry name" value="Calcineurin-like_PHP"/>
</dbReference>
<evidence type="ECO:0000256" key="2">
    <source>
        <dbReference type="ARBA" id="ARBA00022801"/>
    </source>
</evidence>
<evidence type="ECO:0000313" key="4">
    <source>
        <dbReference type="EMBL" id="MDR6967714.1"/>
    </source>
</evidence>
<evidence type="ECO:0000259" key="3">
    <source>
        <dbReference type="Pfam" id="PF00149"/>
    </source>
</evidence>
<name>A0ABU1TP16_9FLAO</name>
<dbReference type="SUPFAM" id="SSF56300">
    <property type="entry name" value="Metallo-dependent phosphatases"/>
    <property type="match status" value="1"/>
</dbReference>
<organism evidence="4 5">
    <name type="scientific">Flavobacterium arsenatis</name>
    <dbReference type="NCBI Taxonomy" id="1484332"/>
    <lineage>
        <taxon>Bacteria</taxon>
        <taxon>Pseudomonadati</taxon>
        <taxon>Bacteroidota</taxon>
        <taxon>Flavobacteriia</taxon>
        <taxon>Flavobacteriales</taxon>
        <taxon>Flavobacteriaceae</taxon>
        <taxon>Flavobacterium</taxon>
    </lineage>
</organism>
<keyword evidence="5" id="KW-1185">Reference proteome</keyword>
<dbReference type="PROSITE" id="PS51257">
    <property type="entry name" value="PROKAR_LIPOPROTEIN"/>
    <property type="match status" value="1"/>
</dbReference>
<proteinExistence type="predicted"/>
<dbReference type="PANTHER" id="PTHR10161:SF14">
    <property type="entry name" value="TARTRATE-RESISTANT ACID PHOSPHATASE TYPE 5"/>
    <property type="match status" value="1"/>
</dbReference>
<dbReference type="Pfam" id="PF00149">
    <property type="entry name" value="Metallophos"/>
    <property type="match status" value="1"/>
</dbReference>
<reference evidence="4 5" key="1">
    <citation type="submission" date="2023-07" db="EMBL/GenBank/DDBJ databases">
        <title>Sorghum-associated microbial communities from plants grown in Nebraska, USA.</title>
        <authorList>
            <person name="Schachtman D."/>
        </authorList>
    </citation>
    <scope>NUCLEOTIDE SEQUENCE [LARGE SCALE GENOMIC DNA]</scope>
    <source>
        <strain evidence="4 5">3773</strain>
    </source>
</reference>
<dbReference type="InterPro" id="IPR029052">
    <property type="entry name" value="Metallo-depent_PP-like"/>
</dbReference>
<dbReference type="Gene3D" id="3.60.21.10">
    <property type="match status" value="1"/>
</dbReference>
<sequence length="1243" mass="142731">MKLFSLNNRFRHNISVAILNVSVVFLLYSCAVKKPQYGKSTTAFEKDSITQTTVKHTFFLVGDAGNADEENAKNTLASLKKRLNRANENSTLLFLGDNIYPYGMPKKNDSERKSAEEKLDNQLALSQNFKGKTIFIPGNHDWYNNGVEGLKRQEDYVNEKLKQKKSFLPKDGCAIDDISINDNLALIVIDSQWYLEKWDNHPTINDNCNIKTREDFFTELEDVLNKNQKKTTIIAIHHPLMSNGTHGGQFSLEKQLFPLESKVPLPVIGSLINLLRKTTGVSPQDIQNKEYTKLVKRIKALIQDKDNVVVVSGHDHNLQYVEKDNVKQIISGSGSKVEAARAINPKDFSYGGNGYSILEVTDKGVANVSFYGMVDKKEKLLFRHQLIADKIEIPKKNYKNSFSKYIRSSVYDSTMTSKSKFHTFLFGKHYREYFSKPVRVRNVNLDTLYGGLKPIKAGGGHQSKSLRLEDKSGREYVMRALKKSATRFLQSVAFKDQYVEKEFRDTYAEDFLLDFYTSSHPYTPFVVGDLAEAVGVYHSNPKLFFVPKQNALLDFNEDFGDELYMIEERPADGFEKLASFGKPDKIVSTDDVLKNLTKDEKYAVDEKAYIRARLFDMLIGDWDRHYDQWRWGEYKIDGKVIYRPIPRDRDQAFPKYGGALLSLLMKMPALRHMQSFRGDIRNVKWLNMEAYPLDLRFLRTSDESVWKEQAEFIQKELTDAKIEKAFDNLPKEVQDETIERIKNYLKQRREKLPEFGSDYYKVLQKTALVVGTDKKDKFVITRLPNRETEVKVIRMKKDGEEFQYSRIYNKKETKELWFYGLDDDDIFEVNGKENGNITLRLLGGLNHDSYVVENGNKVEVYDFKSKENTFDLDGKTRKNLHDSYELNRYDYKKPKYNIIAGFPNAGFNPDDGVKLGVSLTYTVNAFKRNPFSQKHNIRANYYFATSGYELIYKGIFPNIINDWSIEMDASVTSPNFSSTFFGYGNETVNNDDDLGMNFNRVKIQSIKASPSINWKGDYGAYFSAKATFESFEVERTEGRFIDSPGLVNPAVFTTQNFAGAEVRYGYENYDNPSNPTLGMKFYVEGGYRVNLEDSNRQVPHAEMALGFSHKITKGGKLVIGTLAKTRMLFSNDYEFYQMATIGGDFDLRAFRFQRFSGKQSFFQTSDIRYEMGKFKNGIVPIKYGFLAGFDYGRVWLQDDFSTKWHNSYGAGLWLNGVNVITGKIALFHSEDGVRISAGIGFGF</sequence>
<evidence type="ECO:0000256" key="1">
    <source>
        <dbReference type="ARBA" id="ARBA00022729"/>
    </source>
</evidence>
<accession>A0ABU1TP16</accession>
<dbReference type="RefSeq" id="WP_310025967.1">
    <property type="nucleotide sequence ID" value="NZ_JAVDVI010000006.1"/>
</dbReference>
<evidence type="ECO:0000313" key="5">
    <source>
        <dbReference type="Proteomes" id="UP001255185"/>
    </source>
</evidence>
<dbReference type="PANTHER" id="PTHR10161">
    <property type="entry name" value="TARTRATE-RESISTANT ACID PHOSPHATASE TYPE 5"/>
    <property type="match status" value="1"/>
</dbReference>
<comment type="caution">
    <text evidence="4">The sequence shown here is derived from an EMBL/GenBank/DDBJ whole genome shotgun (WGS) entry which is preliminary data.</text>
</comment>
<keyword evidence="2" id="KW-0378">Hydrolase</keyword>
<protein>
    <submittedName>
        <fullName evidence="4">Phosphodiesterase</fullName>
    </submittedName>
</protein>
<keyword evidence="1" id="KW-0732">Signal</keyword>
<dbReference type="EMBL" id="JAVDVI010000006">
    <property type="protein sequence ID" value="MDR6967714.1"/>
    <property type="molecule type" value="Genomic_DNA"/>
</dbReference>
<gene>
    <name evidence="4" type="ORF">J2X31_001726</name>
</gene>
<dbReference type="InterPro" id="IPR051558">
    <property type="entry name" value="Metallophosphoesterase_PAP"/>
</dbReference>
<feature type="domain" description="Calcineurin-like phosphoesterase" evidence="3">
    <location>
        <begin position="58"/>
        <end position="316"/>
    </location>
</feature>
<dbReference type="Proteomes" id="UP001255185">
    <property type="component" value="Unassembled WGS sequence"/>
</dbReference>